<dbReference type="Proteomes" id="UP000059574">
    <property type="component" value="Chromosome"/>
</dbReference>
<accession>A0A0S2M3Z1</accession>
<sequence length="82" mass="9140">MFRKFTFFSLRDALEQRIAQQLIVAILTGSSVMGSIPLVTGNDEPLLTSQLQLCLVLSSLCSWRLRAGLCATMLVFKRDFDG</sequence>
<reference evidence="1 2" key="2">
    <citation type="journal article" date="2016" name="J. Biotechnol.">
        <title>Complete genome sequence of Arthrobacter alpinus ERGS4:06, a yellow pigmented bacterium tolerant to cold and radiations isolated from Sikkim Himalaya.</title>
        <authorList>
            <person name="Kumar R."/>
            <person name="Singh D."/>
            <person name="Swarnkar M.K."/>
            <person name="Singh A.K."/>
            <person name="Kumar S."/>
        </authorList>
    </citation>
    <scope>NUCLEOTIDE SEQUENCE [LARGE SCALE GENOMIC DNA]</scope>
    <source>
        <strain evidence="1 2">ERGS4:06</strain>
    </source>
</reference>
<organism evidence="1 2">
    <name type="scientific">Arthrobacter alpinus</name>
    <dbReference type="NCBI Taxonomy" id="656366"/>
    <lineage>
        <taxon>Bacteria</taxon>
        <taxon>Bacillati</taxon>
        <taxon>Actinomycetota</taxon>
        <taxon>Actinomycetes</taxon>
        <taxon>Micrococcales</taxon>
        <taxon>Micrococcaceae</taxon>
        <taxon>Arthrobacter</taxon>
    </lineage>
</organism>
<gene>
    <name evidence="1" type="ORF">AS189_18680</name>
</gene>
<dbReference type="AlphaFoldDB" id="A0A0S2M3Z1"/>
<name>A0A0S2M3Z1_9MICC</name>
<evidence type="ECO:0000313" key="1">
    <source>
        <dbReference type="EMBL" id="ALO68151.1"/>
    </source>
</evidence>
<reference evidence="2" key="1">
    <citation type="submission" date="2015-11" db="EMBL/GenBank/DDBJ databases">
        <authorList>
            <person name="Kumar R."/>
            <person name="Singh D."/>
            <person name="Swarnkar M.K."/>
            <person name="Singh A.K."/>
            <person name="Kumar S."/>
        </authorList>
    </citation>
    <scope>NUCLEOTIDE SEQUENCE [LARGE SCALE GENOMIC DNA]</scope>
    <source>
        <strain evidence="2">ERGS4:06</strain>
    </source>
</reference>
<proteinExistence type="predicted"/>
<dbReference type="EMBL" id="CP013200">
    <property type="protein sequence ID" value="ALO68151.1"/>
    <property type="molecule type" value="Genomic_DNA"/>
</dbReference>
<dbReference type="RefSeq" id="WP_062292428.1">
    <property type="nucleotide sequence ID" value="NZ_CP013200.1"/>
</dbReference>
<evidence type="ECO:0000313" key="2">
    <source>
        <dbReference type="Proteomes" id="UP000059574"/>
    </source>
</evidence>
<protein>
    <submittedName>
        <fullName evidence="1">Uncharacterized protein</fullName>
    </submittedName>
</protein>